<name>X0TEU8_9ZZZZ</name>
<proteinExistence type="predicted"/>
<protein>
    <recommendedName>
        <fullName evidence="2">IS110 family transposase</fullName>
    </recommendedName>
</protein>
<accession>X0TEU8</accession>
<organism evidence="1">
    <name type="scientific">marine sediment metagenome</name>
    <dbReference type="NCBI Taxonomy" id="412755"/>
    <lineage>
        <taxon>unclassified sequences</taxon>
        <taxon>metagenomes</taxon>
        <taxon>ecological metagenomes</taxon>
    </lineage>
</organism>
<evidence type="ECO:0000313" key="1">
    <source>
        <dbReference type="EMBL" id="GAF92058.1"/>
    </source>
</evidence>
<reference evidence="1" key="1">
    <citation type="journal article" date="2014" name="Front. Microbiol.">
        <title>High frequency of phylogenetically diverse reductive dehalogenase-homologous genes in deep subseafloor sedimentary metagenomes.</title>
        <authorList>
            <person name="Kawai M."/>
            <person name="Futagami T."/>
            <person name="Toyoda A."/>
            <person name="Takaki Y."/>
            <person name="Nishi S."/>
            <person name="Hori S."/>
            <person name="Arai W."/>
            <person name="Tsubouchi T."/>
            <person name="Morono Y."/>
            <person name="Uchiyama I."/>
            <person name="Ito T."/>
            <person name="Fujiyama A."/>
            <person name="Inagaki F."/>
            <person name="Takami H."/>
        </authorList>
    </citation>
    <scope>NUCLEOTIDE SEQUENCE</scope>
    <source>
        <strain evidence="1">Expedition CK06-06</strain>
    </source>
</reference>
<gene>
    <name evidence="1" type="ORF">S01H1_29676</name>
</gene>
<dbReference type="EMBL" id="BARS01018224">
    <property type="protein sequence ID" value="GAF92058.1"/>
    <property type="molecule type" value="Genomic_DNA"/>
</dbReference>
<dbReference type="AlphaFoldDB" id="X0TEU8"/>
<sequence>NHPETRRYVTRRRNEGRNTTEIMRSLKRYVSRQVFKHLQTA</sequence>
<evidence type="ECO:0008006" key="2">
    <source>
        <dbReference type="Google" id="ProtNLM"/>
    </source>
</evidence>
<feature type="non-terminal residue" evidence="1">
    <location>
        <position position="1"/>
    </location>
</feature>
<comment type="caution">
    <text evidence="1">The sequence shown here is derived from an EMBL/GenBank/DDBJ whole genome shotgun (WGS) entry which is preliminary data.</text>
</comment>